<name>A0A6J4ID59_9ACTN</name>
<reference evidence="2" key="1">
    <citation type="submission" date="2020-02" db="EMBL/GenBank/DDBJ databases">
        <authorList>
            <person name="Meier V. D."/>
        </authorList>
    </citation>
    <scope>NUCLEOTIDE SEQUENCE</scope>
    <source>
        <strain evidence="2">AVDCRST_MAG50</strain>
    </source>
</reference>
<accession>A0A6J4ID59</accession>
<dbReference type="AlphaFoldDB" id="A0A6J4ID59"/>
<sequence length="45" mass="4679">MGIEQKCGAPCGSVSHFDGRPRSPLTPGRRRAGGHGANPNLDHSP</sequence>
<evidence type="ECO:0000256" key="1">
    <source>
        <dbReference type="SAM" id="MobiDB-lite"/>
    </source>
</evidence>
<gene>
    <name evidence="2" type="ORF">AVDCRST_MAG50-2499</name>
</gene>
<dbReference type="EMBL" id="CADCTF010000104">
    <property type="protein sequence ID" value="CAA9249228.1"/>
    <property type="molecule type" value="Genomic_DNA"/>
</dbReference>
<proteinExistence type="predicted"/>
<feature type="region of interest" description="Disordered" evidence="1">
    <location>
        <begin position="1"/>
        <end position="45"/>
    </location>
</feature>
<protein>
    <submittedName>
        <fullName evidence="2">Uncharacterized protein</fullName>
    </submittedName>
</protein>
<evidence type="ECO:0000313" key="2">
    <source>
        <dbReference type="EMBL" id="CAA9249228.1"/>
    </source>
</evidence>
<organism evidence="2">
    <name type="scientific">uncultured Acidimicrobiales bacterium</name>
    <dbReference type="NCBI Taxonomy" id="310071"/>
    <lineage>
        <taxon>Bacteria</taxon>
        <taxon>Bacillati</taxon>
        <taxon>Actinomycetota</taxon>
        <taxon>Acidimicrobiia</taxon>
        <taxon>Acidimicrobiales</taxon>
        <taxon>environmental samples</taxon>
    </lineage>
</organism>